<feature type="domain" description="Iron-binding zinc finger CDGSH type" evidence="6">
    <location>
        <begin position="95"/>
        <end position="132"/>
    </location>
</feature>
<dbReference type="SMART" id="SM00704">
    <property type="entry name" value="ZnF_CDGSH"/>
    <property type="match status" value="2"/>
</dbReference>
<comment type="cofactor">
    <cofactor evidence="5">
        <name>[2Fe-2S] cluster</name>
        <dbReference type="ChEBI" id="CHEBI:190135"/>
    </cofactor>
</comment>
<dbReference type="InterPro" id="IPR052950">
    <property type="entry name" value="CISD"/>
</dbReference>
<keyword evidence="1" id="KW-0001">2Fe-2S</keyword>
<evidence type="ECO:0000256" key="3">
    <source>
        <dbReference type="ARBA" id="ARBA00023004"/>
    </source>
</evidence>
<name>A0A224XQZ1_9HEMI</name>
<evidence type="ECO:0000256" key="4">
    <source>
        <dbReference type="ARBA" id="ARBA00023014"/>
    </source>
</evidence>
<dbReference type="Gene3D" id="3.40.5.90">
    <property type="entry name" value="CDGSH iron-sulfur domain, mitoNEET-type"/>
    <property type="match status" value="2"/>
</dbReference>
<evidence type="ECO:0000313" key="7">
    <source>
        <dbReference type="EMBL" id="JAW13514.1"/>
    </source>
</evidence>
<evidence type="ECO:0000259" key="6">
    <source>
        <dbReference type="SMART" id="SM00704"/>
    </source>
</evidence>
<evidence type="ECO:0000256" key="1">
    <source>
        <dbReference type="ARBA" id="ARBA00022714"/>
    </source>
</evidence>
<keyword evidence="7" id="KW-0031">Aminopeptidase</keyword>
<dbReference type="InterPro" id="IPR018967">
    <property type="entry name" value="FeS-contain_CDGSH-typ"/>
</dbReference>
<keyword evidence="7" id="KW-0645">Protease</keyword>
<proteinExistence type="predicted"/>
<accession>A0A224XQZ1</accession>
<evidence type="ECO:0000256" key="2">
    <source>
        <dbReference type="ARBA" id="ARBA00022723"/>
    </source>
</evidence>
<reference evidence="7" key="1">
    <citation type="journal article" date="2018" name="PLoS Negl. Trop. Dis.">
        <title>An insight into the salivary gland and fat body transcriptome of Panstrongylus lignarius (Hemiptera: Heteroptera), the main vector of Chagas disease in Peru.</title>
        <authorList>
            <person name="Nevoa J.C."/>
            <person name="Mendes M.T."/>
            <person name="da Silva M.V."/>
            <person name="Soares S.C."/>
            <person name="Oliveira C.J.F."/>
            <person name="Ribeiro J.M.C."/>
        </authorList>
    </citation>
    <scope>NUCLEOTIDE SEQUENCE</scope>
</reference>
<evidence type="ECO:0000256" key="5">
    <source>
        <dbReference type="ARBA" id="ARBA00034078"/>
    </source>
</evidence>
<feature type="domain" description="Iron-binding zinc finger CDGSH type" evidence="6">
    <location>
        <begin position="135"/>
        <end position="172"/>
    </location>
</feature>
<keyword evidence="4" id="KW-0411">Iron-sulfur</keyword>
<dbReference type="EMBL" id="GFTR01002912">
    <property type="protein sequence ID" value="JAW13514.1"/>
    <property type="molecule type" value="Transcribed_RNA"/>
</dbReference>
<sequence length="175" mass="20219">MKWHSTVLLVTFFISPNRINTWHSGFGNSVMSFYLKICNSIFNKNNIIVGSGLRSCNKAWYSTKVPADDSEIPKNVIQHLHSASSQVENGIIYDKKPFKMKLVPNKTYSWCLCGHSKNQPLCDGSHKNTYIQIKQKPVRFKVSEEKDYWLCNCKQTSNRPFCDGTHKREDIQAKR</sequence>
<dbReference type="GO" id="GO:0004177">
    <property type="term" value="F:aminopeptidase activity"/>
    <property type="evidence" value="ECO:0007669"/>
    <property type="project" value="UniProtKB-KW"/>
</dbReference>
<protein>
    <submittedName>
        <fullName evidence="7">Putative aminopeptidase n</fullName>
    </submittedName>
</protein>
<keyword evidence="7" id="KW-0378">Hydrolase</keyword>
<dbReference type="GO" id="GO:0005739">
    <property type="term" value="C:mitochondrion"/>
    <property type="evidence" value="ECO:0007669"/>
    <property type="project" value="TreeGrafter"/>
</dbReference>
<dbReference type="PANTHER" id="PTHR46491">
    <property type="entry name" value="CDGSH IRON SULFUR DOMAIN PROTEIN HOMOLOG"/>
    <property type="match status" value="1"/>
</dbReference>
<dbReference type="GO" id="GO:0051537">
    <property type="term" value="F:2 iron, 2 sulfur cluster binding"/>
    <property type="evidence" value="ECO:0007669"/>
    <property type="project" value="UniProtKB-KW"/>
</dbReference>
<organism evidence="7">
    <name type="scientific">Panstrongylus lignarius</name>
    <dbReference type="NCBI Taxonomy" id="156445"/>
    <lineage>
        <taxon>Eukaryota</taxon>
        <taxon>Metazoa</taxon>
        <taxon>Ecdysozoa</taxon>
        <taxon>Arthropoda</taxon>
        <taxon>Hexapoda</taxon>
        <taxon>Insecta</taxon>
        <taxon>Pterygota</taxon>
        <taxon>Neoptera</taxon>
        <taxon>Paraneoptera</taxon>
        <taxon>Hemiptera</taxon>
        <taxon>Heteroptera</taxon>
        <taxon>Panheteroptera</taxon>
        <taxon>Cimicomorpha</taxon>
        <taxon>Reduviidae</taxon>
        <taxon>Triatominae</taxon>
        <taxon>Panstrongylus</taxon>
    </lineage>
</organism>
<dbReference type="InterPro" id="IPR042216">
    <property type="entry name" value="MitoNEET_CISD"/>
</dbReference>
<dbReference type="AlphaFoldDB" id="A0A224XQZ1"/>
<dbReference type="Pfam" id="PF09360">
    <property type="entry name" value="zf-CDGSH"/>
    <property type="match status" value="2"/>
</dbReference>
<keyword evidence="3" id="KW-0408">Iron</keyword>
<dbReference type="GO" id="GO:0046872">
    <property type="term" value="F:metal ion binding"/>
    <property type="evidence" value="ECO:0007669"/>
    <property type="project" value="UniProtKB-KW"/>
</dbReference>
<keyword evidence="2" id="KW-0479">Metal-binding</keyword>
<dbReference type="PANTHER" id="PTHR46491:SF3">
    <property type="entry name" value="CDGSH IRON-SULFUR DOMAIN-CONTAINING PROTEIN 3, MITOCHONDRIAL"/>
    <property type="match status" value="1"/>
</dbReference>